<reference evidence="1" key="1">
    <citation type="journal article" date="2023" name="IMA Fungus">
        <title>Comparative genomic study of the Penicillium genus elucidates a diverse pangenome and 15 lateral gene transfer events.</title>
        <authorList>
            <person name="Petersen C."/>
            <person name="Sorensen T."/>
            <person name="Nielsen M.R."/>
            <person name="Sondergaard T.E."/>
            <person name="Sorensen J.L."/>
            <person name="Fitzpatrick D.A."/>
            <person name="Frisvad J.C."/>
            <person name="Nielsen K.L."/>
        </authorList>
    </citation>
    <scope>NUCLEOTIDE SEQUENCE</scope>
    <source>
        <strain evidence="1">IBT 12815</strain>
    </source>
</reference>
<protein>
    <submittedName>
        <fullName evidence="1">Uncharacterized protein</fullName>
    </submittedName>
</protein>
<dbReference type="AlphaFoldDB" id="A0AAD6EGR3"/>
<dbReference type="EMBL" id="JAQJAE010000001">
    <property type="protein sequence ID" value="KAJ5616374.1"/>
    <property type="molecule type" value="Genomic_DNA"/>
</dbReference>
<dbReference type="RefSeq" id="XP_056757541.1">
    <property type="nucleotide sequence ID" value="XM_056892546.1"/>
</dbReference>
<comment type="caution">
    <text evidence="1">The sequence shown here is derived from an EMBL/GenBank/DDBJ whole genome shotgun (WGS) entry which is preliminary data.</text>
</comment>
<keyword evidence="2" id="KW-1185">Reference proteome</keyword>
<evidence type="ECO:0000313" key="2">
    <source>
        <dbReference type="Proteomes" id="UP001213799"/>
    </source>
</evidence>
<sequence>MPDMNFVNPIGNLLAESRRLAGLVPQTIFLKKADPPPGSPTWRAEPMSLAKLNYDEWKGEYGAQKRMTDTYNLTNCVPLSHDLDGLLLESNGR</sequence>
<name>A0AAD6EGR3_9EURO</name>
<dbReference type="GeneID" id="81582788"/>
<dbReference type="Proteomes" id="UP001213799">
    <property type="component" value="Unassembled WGS sequence"/>
</dbReference>
<reference evidence="1" key="2">
    <citation type="submission" date="2023-01" db="EMBL/GenBank/DDBJ databases">
        <authorList>
            <person name="Petersen C."/>
        </authorList>
    </citation>
    <scope>NUCLEOTIDE SEQUENCE</scope>
    <source>
        <strain evidence="1">IBT 12815</strain>
    </source>
</reference>
<gene>
    <name evidence="1" type="ORF">N7537_001488</name>
</gene>
<accession>A0AAD6EGR3</accession>
<proteinExistence type="predicted"/>
<evidence type="ECO:0000313" key="1">
    <source>
        <dbReference type="EMBL" id="KAJ5616374.1"/>
    </source>
</evidence>
<organism evidence="1 2">
    <name type="scientific">Penicillium hordei</name>
    <dbReference type="NCBI Taxonomy" id="40994"/>
    <lineage>
        <taxon>Eukaryota</taxon>
        <taxon>Fungi</taxon>
        <taxon>Dikarya</taxon>
        <taxon>Ascomycota</taxon>
        <taxon>Pezizomycotina</taxon>
        <taxon>Eurotiomycetes</taxon>
        <taxon>Eurotiomycetidae</taxon>
        <taxon>Eurotiales</taxon>
        <taxon>Aspergillaceae</taxon>
        <taxon>Penicillium</taxon>
    </lineage>
</organism>